<dbReference type="Proteomes" id="UP000663870">
    <property type="component" value="Unassembled WGS sequence"/>
</dbReference>
<gene>
    <name evidence="1" type="ORF">JXQ802_LOCUS57096</name>
</gene>
<dbReference type="EMBL" id="CAJNOL010014436">
    <property type="protein sequence ID" value="CAF1667776.1"/>
    <property type="molecule type" value="Genomic_DNA"/>
</dbReference>
<name>A0A816FZI2_9BILA</name>
<accession>A0A816FZI2</accession>
<keyword evidence="2" id="KW-1185">Reference proteome</keyword>
<proteinExistence type="predicted"/>
<sequence length="163" mass="18469">WPIDHDDGSCFYEDSYNFHVYGGKKNFLGHSKIDHHQIYVYSDANRGDFGSNVCLDDYAPSRGSSGWNEIWVENTCVLYHNPSPYKIDNCDTDNLFVPYLVNNKIYVPSGTQAVFTCKVNGSARQLSLEQWQSYGLDIGTAVQIAPDVQTIIEWGRKMLQATT</sequence>
<evidence type="ECO:0000313" key="1">
    <source>
        <dbReference type="EMBL" id="CAF1667776.1"/>
    </source>
</evidence>
<comment type="caution">
    <text evidence="1">The sequence shown here is derived from an EMBL/GenBank/DDBJ whole genome shotgun (WGS) entry which is preliminary data.</text>
</comment>
<evidence type="ECO:0000313" key="2">
    <source>
        <dbReference type="Proteomes" id="UP000663870"/>
    </source>
</evidence>
<protein>
    <submittedName>
        <fullName evidence="1">Uncharacterized protein</fullName>
    </submittedName>
</protein>
<dbReference type="AlphaFoldDB" id="A0A816FZI2"/>
<feature type="non-terminal residue" evidence="1">
    <location>
        <position position="1"/>
    </location>
</feature>
<reference evidence="1" key="1">
    <citation type="submission" date="2021-02" db="EMBL/GenBank/DDBJ databases">
        <authorList>
            <person name="Nowell W R."/>
        </authorList>
    </citation>
    <scope>NUCLEOTIDE SEQUENCE</scope>
</reference>
<organism evidence="1 2">
    <name type="scientific">Rotaria sordida</name>
    <dbReference type="NCBI Taxonomy" id="392033"/>
    <lineage>
        <taxon>Eukaryota</taxon>
        <taxon>Metazoa</taxon>
        <taxon>Spiralia</taxon>
        <taxon>Gnathifera</taxon>
        <taxon>Rotifera</taxon>
        <taxon>Eurotatoria</taxon>
        <taxon>Bdelloidea</taxon>
        <taxon>Philodinida</taxon>
        <taxon>Philodinidae</taxon>
        <taxon>Rotaria</taxon>
    </lineage>
</organism>